<keyword evidence="1" id="KW-0812">Transmembrane</keyword>
<organism evidence="3 4">
    <name type="scientific">Haloarcula onubensis</name>
    <dbReference type="NCBI Taxonomy" id="2950539"/>
    <lineage>
        <taxon>Archaea</taxon>
        <taxon>Methanobacteriati</taxon>
        <taxon>Methanobacteriota</taxon>
        <taxon>Stenosarchaea group</taxon>
        <taxon>Halobacteria</taxon>
        <taxon>Halobacteriales</taxon>
        <taxon>Haloarculaceae</taxon>
        <taxon>Haloarcula</taxon>
    </lineage>
</organism>
<dbReference type="RefSeq" id="WP_310901853.1">
    <property type="nucleotide sequence ID" value="NZ_JAMQOS010000007.1"/>
</dbReference>
<keyword evidence="1" id="KW-1133">Transmembrane helix</keyword>
<dbReference type="Pfam" id="PF08448">
    <property type="entry name" value="PAS_4"/>
    <property type="match status" value="1"/>
</dbReference>
<dbReference type="PROSITE" id="PS50112">
    <property type="entry name" value="PAS"/>
    <property type="match status" value="1"/>
</dbReference>
<keyword evidence="4" id="KW-1185">Reference proteome</keyword>
<feature type="transmembrane region" description="Helical" evidence="1">
    <location>
        <begin position="6"/>
        <end position="25"/>
    </location>
</feature>
<dbReference type="InterPro" id="IPR031621">
    <property type="entry name" value="HisKA_7TM"/>
</dbReference>
<sequence length="547" mass="58398">MQTDVFLAVLALSVVAAVAAIYLLAVNRSRPGAAPLLVAQFGELWWLGCYIGELLAQTPSVMLAFARVQQVGVVVIPLAWTVFVFEYTGRGHHVTRRRLTGLAVVPAVALSGSLLAYERTIRVGITVASTDGLSALAGTYGPLYWLFAVYTWLLVTGSAILLAEFVVEGRSLYRGRALVLLTAGFVPVGTNFLETLHLIGDDVFRMTPLTFAVSAGLAALAVVEFDMFRRAPVPSHLASETAMTATDDPTFVLDGERTVVDCNPAALDLVGMTRSTLLGTPARAVPNLADVDADSAGSTVTVESDVGQTYYDVQVASIDDSDHVFGSVVTFRDVTDRRERKRQLRALNEVLRATIQEEVSAVGGAVHGEVLTGATEGGLPSALAMSDRAGELASMLDEEAESPVDIVPIIHEEIDAAREWEPDVSFVLEASLGEWAYCNGLFEPVFRVSLRHAARRSLLGDTEPVVGVSVTAGPDAVTVSVSDAGPPLTDRQRSVLCDGAEPQPADREDMSRWLVNWGAEQAGGIVTVGTDGDHTSLELTFPRTDCE</sequence>
<dbReference type="InterPro" id="IPR000014">
    <property type="entry name" value="PAS"/>
</dbReference>
<dbReference type="Gene3D" id="3.30.450.20">
    <property type="entry name" value="PAS domain"/>
    <property type="match status" value="1"/>
</dbReference>
<dbReference type="InterPro" id="IPR035965">
    <property type="entry name" value="PAS-like_dom_sf"/>
</dbReference>
<feature type="transmembrane region" description="Helical" evidence="1">
    <location>
        <begin position="143"/>
        <end position="166"/>
    </location>
</feature>
<feature type="transmembrane region" description="Helical" evidence="1">
    <location>
        <begin position="37"/>
        <end position="56"/>
    </location>
</feature>
<proteinExistence type="predicted"/>
<dbReference type="CDD" id="cd00130">
    <property type="entry name" value="PAS"/>
    <property type="match status" value="1"/>
</dbReference>
<protein>
    <submittedName>
        <fullName evidence="3">PAS domain-containing protein</fullName>
    </submittedName>
</protein>
<dbReference type="InterPro" id="IPR013656">
    <property type="entry name" value="PAS_4"/>
</dbReference>
<feature type="domain" description="PAS" evidence="2">
    <location>
        <begin position="235"/>
        <end position="279"/>
    </location>
</feature>
<dbReference type="EMBL" id="JAMQOS010000007">
    <property type="protein sequence ID" value="MDS0284108.1"/>
    <property type="molecule type" value="Genomic_DNA"/>
</dbReference>
<feature type="transmembrane region" description="Helical" evidence="1">
    <location>
        <begin position="68"/>
        <end position="87"/>
    </location>
</feature>
<evidence type="ECO:0000313" key="4">
    <source>
        <dbReference type="Proteomes" id="UP001268864"/>
    </source>
</evidence>
<evidence type="ECO:0000259" key="2">
    <source>
        <dbReference type="PROSITE" id="PS50112"/>
    </source>
</evidence>
<reference evidence="3 4" key="1">
    <citation type="submission" date="2022-06" db="EMBL/GenBank/DDBJ databases">
        <title>Halomicroarcula sp. a new haloarchaeum isolate from saline soil.</title>
        <authorList>
            <person name="Strakova D."/>
            <person name="Galisteo C."/>
            <person name="Sanchez-Porro C."/>
            <person name="Ventosa A."/>
        </authorList>
    </citation>
    <scope>NUCLEOTIDE SEQUENCE [LARGE SCALE GENOMIC DNA]</scope>
    <source>
        <strain evidence="3 4">S3CR25-11</strain>
    </source>
</reference>
<dbReference type="Proteomes" id="UP001268864">
    <property type="component" value="Unassembled WGS sequence"/>
</dbReference>
<name>A0ABU2FTL5_9EURY</name>
<dbReference type="SUPFAM" id="SSF55785">
    <property type="entry name" value="PYP-like sensor domain (PAS domain)"/>
    <property type="match status" value="1"/>
</dbReference>
<keyword evidence="1" id="KW-0472">Membrane</keyword>
<comment type="caution">
    <text evidence="3">The sequence shown here is derived from an EMBL/GenBank/DDBJ whole genome shotgun (WGS) entry which is preliminary data.</text>
</comment>
<dbReference type="Pfam" id="PF16927">
    <property type="entry name" value="HisKA_7TM"/>
    <property type="match status" value="1"/>
</dbReference>
<feature type="transmembrane region" description="Helical" evidence="1">
    <location>
        <begin position="99"/>
        <end position="117"/>
    </location>
</feature>
<gene>
    <name evidence="3" type="ORF">NDI86_18615</name>
</gene>
<evidence type="ECO:0000313" key="3">
    <source>
        <dbReference type="EMBL" id="MDS0284108.1"/>
    </source>
</evidence>
<feature type="transmembrane region" description="Helical" evidence="1">
    <location>
        <begin position="178"/>
        <end position="200"/>
    </location>
</feature>
<evidence type="ECO:0000256" key="1">
    <source>
        <dbReference type="SAM" id="Phobius"/>
    </source>
</evidence>
<accession>A0ABU2FTL5</accession>